<proteinExistence type="inferred from homology"/>
<protein>
    <submittedName>
        <fullName evidence="3">GIY-YIG nuclease family protein</fullName>
    </submittedName>
</protein>
<evidence type="ECO:0000259" key="2">
    <source>
        <dbReference type="PROSITE" id="PS50164"/>
    </source>
</evidence>
<feature type="domain" description="GIY-YIG" evidence="2">
    <location>
        <begin position="1"/>
        <end position="77"/>
    </location>
</feature>
<organism evidence="3 4">
    <name type="scientific">Stakelama flava</name>
    <dbReference type="NCBI Taxonomy" id="2860338"/>
    <lineage>
        <taxon>Bacteria</taxon>
        <taxon>Pseudomonadati</taxon>
        <taxon>Pseudomonadota</taxon>
        <taxon>Alphaproteobacteria</taxon>
        <taxon>Sphingomonadales</taxon>
        <taxon>Sphingomonadaceae</taxon>
        <taxon>Stakelama</taxon>
    </lineage>
</organism>
<dbReference type="Proteomes" id="UP001197214">
    <property type="component" value="Unassembled WGS sequence"/>
</dbReference>
<dbReference type="RefSeq" id="WP_219238964.1">
    <property type="nucleotide sequence ID" value="NZ_JAHWZX010000014.1"/>
</dbReference>
<sequence length="104" mass="11920">MGGWVYILTNRRCGVIYIGVTANLVARIAQHRAGQGSAFCRRYGLTRLVLAEWHETMIEAIAREKAMKAWKRAWKIERIEKDNPQWHDLFDSSSGLCRSQLSLG</sequence>
<comment type="similarity">
    <text evidence="1">Belongs to the UPF0213 family.</text>
</comment>
<dbReference type="Pfam" id="PF01541">
    <property type="entry name" value="GIY-YIG"/>
    <property type="match status" value="1"/>
</dbReference>
<dbReference type="PANTHER" id="PTHR34477">
    <property type="entry name" value="UPF0213 PROTEIN YHBQ"/>
    <property type="match status" value="1"/>
</dbReference>
<gene>
    <name evidence="3" type="ORF">KY084_13270</name>
</gene>
<dbReference type="CDD" id="cd10448">
    <property type="entry name" value="GIY-YIG_unchar_3"/>
    <property type="match status" value="1"/>
</dbReference>
<dbReference type="InterPro" id="IPR000305">
    <property type="entry name" value="GIY-YIG_endonuc"/>
</dbReference>
<evidence type="ECO:0000313" key="3">
    <source>
        <dbReference type="EMBL" id="MBW4331838.1"/>
    </source>
</evidence>
<evidence type="ECO:0000256" key="1">
    <source>
        <dbReference type="ARBA" id="ARBA00007435"/>
    </source>
</evidence>
<comment type="caution">
    <text evidence="3">The sequence shown here is derived from an EMBL/GenBank/DDBJ whole genome shotgun (WGS) entry which is preliminary data.</text>
</comment>
<dbReference type="PROSITE" id="PS50164">
    <property type="entry name" value="GIY_YIG"/>
    <property type="match status" value="1"/>
</dbReference>
<dbReference type="PANTHER" id="PTHR34477:SF5">
    <property type="entry name" value="BSL5627 PROTEIN"/>
    <property type="match status" value="1"/>
</dbReference>
<evidence type="ECO:0000313" key="4">
    <source>
        <dbReference type="Proteomes" id="UP001197214"/>
    </source>
</evidence>
<accession>A0ABS6XNP4</accession>
<reference evidence="3 4" key="1">
    <citation type="submission" date="2021-07" db="EMBL/GenBank/DDBJ databases">
        <title>Stakelama flava sp. nov., a novel endophytic bacterium isolated from branch of Kandelia candel.</title>
        <authorList>
            <person name="Tuo L."/>
        </authorList>
    </citation>
    <scope>NUCLEOTIDE SEQUENCE [LARGE SCALE GENOMIC DNA]</scope>
    <source>
        <strain evidence="3 4">CBK3Z-3</strain>
    </source>
</reference>
<keyword evidence="4" id="KW-1185">Reference proteome</keyword>
<name>A0ABS6XNP4_9SPHN</name>
<dbReference type="EMBL" id="JAHWZX010000014">
    <property type="protein sequence ID" value="MBW4331838.1"/>
    <property type="molecule type" value="Genomic_DNA"/>
</dbReference>
<dbReference type="InterPro" id="IPR050190">
    <property type="entry name" value="UPF0213_domain"/>
</dbReference>